<evidence type="ECO:0000313" key="2">
    <source>
        <dbReference type="EMBL" id="TQE92665.1"/>
    </source>
</evidence>
<gene>
    <name evidence="2" type="ORF">FKY71_19500</name>
</gene>
<dbReference type="AlphaFoldDB" id="A0A540V7H2"/>
<proteinExistence type="predicted"/>
<name>A0A540V7H2_9GAMM</name>
<evidence type="ECO:0000313" key="3">
    <source>
        <dbReference type="Proteomes" id="UP000315400"/>
    </source>
</evidence>
<reference evidence="2 3" key="1">
    <citation type="submission" date="2019-06" db="EMBL/GenBank/DDBJ databases">
        <title>Metagenome assembled Genome of Spiribacter salinus SL48-SHIP from the microbial mat of Salt Lake 48 (Novosibirsk region, Russia).</title>
        <authorList>
            <person name="Shipova A."/>
            <person name="Rozanov A.S."/>
            <person name="Bryanskaya A.V."/>
            <person name="Peltek S.E."/>
        </authorList>
    </citation>
    <scope>NUCLEOTIDE SEQUENCE [LARGE SCALE GENOMIC DNA]</scope>
    <source>
        <strain evidence="2">SL48-SHIP-2</strain>
    </source>
</reference>
<protein>
    <submittedName>
        <fullName evidence="2">Uncharacterized protein</fullName>
    </submittedName>
</protein>
<dbReference type="Proteomes" id="UP000315400">
    <property type="component" value="Unassembled WGS sequence"/>
</dbReference>
<organism evidence="2 3">
    <name type="scientific">Spiribacter salinus</name>
    <dbReference type="NCBI Taxonomy" id="1335746"/>
    <lineage>
        <taxon>Bacteria</taxon>
        <taxon>Pseudomonadati</taxon>
        <taxon>Pseudomonadota</taxon>
        <taxon>Gammaproteobacteria</taxon>
        <taxon>Chromatiales</taxon>
        <taxon>Ectothiorhodospiraceae</taxon>
        <taxon>Spiribacter</taxon>
    </lineage>
</organism>
<comment type="caution">
    <text evidence="2">The sequence shown here is derived from an EMBL/GenBank/DDBJ whole genome shotgun (WGS) entry which is preliminary data.</text>
</comment>
<accession>A0A540V7H2</accession>
<feature type="region of interest" description="Disordered" evidence="1">
    <location>
        <begin position="1"/>
        <end position="21"/>
    </location>
</feature>
<evidence type="ECO:0000256" key="1">
    <source>
        <dbReference type="SAM" id="MobiDB-lite"/>
    </source>
</evidence>
<dbReference type="EMBL" id="VIFK01000611">
    <property type="protein sequence ID" value="TQE92665.1"/>
    <property type="molecule type" value="Genomic_DNA"/>
</dbReference>
<sequence length="74" mass="8780">MRDEARQWRETGEFEVQHNPRQEGDRELVHFFIASQLESKADRIEQEVSCCSAKADEREANTVVYPYYEAKEEL</sequence>